<dbReference type="SUPFAM" id="SSF56436">
    <property type="entry name" value="C-type lectin-like"/>
    <property type="match status" value="1"/>
</dbReference>
<dbReference type="HOGENOM" id="CLU_103918_0_0_1"/>
<dbReference type="Gene3D" id="3.10.100.10">
    <property type="entry name" value="Mannose-Binding Protein A, subunit A"/>
    <property type="match status" value="1"/>
</dbReference>
<reference evidence="6" key="1">
    <citation type="submission" date="2012-12" db="EMBL/GenBank/DDBJ databases">
        <authorList>
            <person name="Hellsten U."/>
            <person name="Grimwood J."/>
            <person name="Chapman J.A."/>
            <person name="Shapiro H."/>
            <person name="Aerts A."/>
            <person name="Otillar R.P."/>
            <person name="Terry A.Y."/>
            <person name="Boore J.L."/>
            <person name="Simakov O."/>
            <person name="Marletaz F."/>
            <person name="Cho S.-J."/>
            <person name="Edsinger-Gonzales E."/>
            <person name="Havlak P."/>
            <person name="Kuo D.-H."/>
            <person name="Larsson T."/>
            <person name="Lv J."/>
            <person name="Arendt D."/>
            <person name="Savage R."/>
            <person name="Osoegawa K."/>
            <person name="de Jong P."/>
            <person name="Lindberg D.R."/>
            <person name="Seaver E.C."/>
            <person name="Weisblat D.A."/>
            <person name="Putnam N.H."/>
            <person name="Grigoriev I.V."/>
            <person name="Rokhsar D.S."/>
        </authorList>
    </citation>
    <scope>NUCLEOTIDE SEQUENCE</scope>
</reference>
<evidence type="ECO:0000313" key="6">
    <source>
        <dbReference type="Proteomes" id="UP000015101"/>
    </source>
</evidence>
<dbReference type="EnsemblMetazoa" id="HelroT181383">
    <property type="protein sequence ID" value="HelroP181383"/>
    <property type="gene ID" value="HelroG181383"/>
</dbReference>
<feature type="transmembrane region" description="Helical" evidence="2">
    <location>
        <begin position="12"/>
        <end position="31"/>
    </location>
</feature>
<dbReference type="InParanoid" id="T1FGY2"/>
<dbReference type="RefSeq" id="XP_009029438.1">
    <property type="nucleotide sequence ID" value="XM_009031190.1"/>
</dbReference>
<proteinExistence type="predicted"/>
<dbReference type="STRING" id="6412.T1FGY2"/>
<keyword evidence="6" id="KW-1185">Reference proteome</keyword>
<keyword evidence="2" id="KW-0472">Membrane</keyword>
<evidence type="ECO:0000256" key="1">
    <source>
        <dbReference type="ARBA" id="ARBA00023157"/>
    </source>
</evidence>
<dbReference type="Proteomes" id="UP000015101">
    <property type="component" value="Unassembled WGS sequence"/>
</dbReference>
<dbReference type="KEGG" id="hro:HELRODRAFT_181383"/>
<dbReference type="CTD" id="20208081"/>
<dbReference type="CDD" id="cd00037">
    <property type="entry name" value="CLECT"/>
    <property type="match status" value="1"/>
</dbReference>
<dbReference type="Pfam" id="PF00059">
    <property type="entry name" value="Lectin_C"/>
    <property type="match status" value="1"/>
</dbReference>
<dbReference type="AlphaFoldDB" id="T1FGY2"/>
<dbReference type="EMBL" id="KB097640">
    <property type="protein sequence ID" value="ESN92508.1"/>
    <property type="molecule type" value="Genomic_DNA"/>
</dbReference>
<dbReference type="SMART" id="SM00034">
    <property type="entry name" value="CLECT"/>
    <property type="match status" value="1"/>
</dbReference>
<dbReference type="InterPro" id="IPR001304">
    <property type="entry name" value="C-type_lectin-like"/>
</dbReference>
<organism evidence="5 6">
    <name type="scientific">Helobdella robusta</name>
    <name type="common">Californian leech</name>
    <dbReference type="NCBI Taxonomy" id="6412"/>
    <lineage>
        <taxon>Eukaryota</taxon>
        <taxon>Metazoa</taxon>
        <taxon>Spiralia</taxon>
        <taxon>Lophotrochozoa</taxon>
        <taxon>Annelida</taxon>
        <taxon>Clitellata</taxon>
        <taxon>Hirudinea</taxon>
        <taxon>Rhynchobdellida</taxon>
        <taxon>Glossiphoniidae</taxon>
        <taxon>Helobdella</taxon>
    </lineage>
</organism>
<dbReference type="InterPro" id="IPR050111">
    <property type="entry name" value="C-type_lectin/snaclec_domain"/>
</dbReference>
<dbReference type="EMBL" id="AMQM01007568">
    <property type="status" value="NOT_ANNOTATED_CDS"/>
    <property type="molecule type" value="Genomic_DNA"/>
</dbReference>
<dbReference type="PROSITE" id="PS50041">
    <property type="entry name" value="C_TYPE_LECTIN_2"/>
    <property type="match status" value="1"/>
</dbReference>
<dbReference type="InterPro" id="IPR018378">
    <property type="entry name" value="C-type_lectin_CS"/>
</dbReference>
<evidence type="ECO:0000313" key="5">
    <source>
        <dbReference type="EnsemblMetazoa" id="HelroP181383"/>
    </source>
</evidence>
<keyword evidence="2" id="KW-1133">Transmembrane helix</keyword>
<gene>
    <name evidence="5" type="primary">20208081</name>
    <name evidence="4" type="ORF">HELRODRAFT_181383</name>
</gene>
<name>T1FGY2_HELRO</name>
<evidence type="ECO:0000256" key="2">
    <source>
        <dbReference type="SAM" id="Phobius"/>
    </source>
</evidence>
<protein>
    <recommendedName>
        <fullName evidence="3">C-type lectin domain-containing protein</fullName>
    </recommendedName>
</protein>
<reference evidence="5" key="3">
    <citation type="submission" date="2015-06" db="UniProtKB">
        <authorList>
            <consortium name="EnsemblMetazoa"/>
        </authorList>
    </citation>
    <scope>IDENTIFICATION</scope>
</reference>
<dbReference type="GeneID" id="20208081"/>
<accession>T1FGY2</accession>
<dbReference type="InterPro" id="IPR016186">
    <property type="entry name" value="C-type_lectin-like/link_sf"/>
</dbReference>
<sequence length="252" mass="28739">MAFVNMVQSFIGYHNLINSFFFVAIVVKFVMFQNQLGDVFGGPAGCPNSTWQNFGQSCYFFSSGSVLFDEARNICHSMDSCMDPAVNGYWIGMYRLQCLLADVKHIYWLDNSDFKFSNWDSGDPNDDACCVKLADSQNWRDKGCASFQNFICERPISMELPFERKATKRLTNKYIVSDSLEVVWNNRRCSSLYCLSICLQQSVCAAFNMRPGLQGGCICELKDARSWLTFDTVSEVGASYWGYPIHGYNWSR</sequence>
<dbReference type="InterPro" id="IPR016187">
    <property type="entry name" value="CTDL_fold"/>
</dbReference>
<reference evidence="4 6" key="2">
    <citation type="journal article" date="2013" name="Nature">
        <title>Insights into bilaterian evolution from three spiralian genomes.</title>
        <authorList>
            <person name="Simakov O."/>
            <person name="Marletaz F."/>
            <person name="Cho S.J."/>
            <person name="Edsinger-Gonzales E."/>
            <person name="Havlak P."/>
            <person name="Hellsten U."/>
            <person name="Kuo D.H."/>
            <person name="Larsson T."/>
            <person name="Lv J."/>
            <person name="Arendt D."/>
            <person name="Savage R."/>
            <person name="Osoegawa K."/>
            <person name="de Jong P."/>
            <person name="Grimwood J."/>
            <person name="Chapman J.A."/>
            <person name="Shapiro H."/>
            <person name="Aerts A."/>
            <person name="Otillar R.P."/>
            <person name="Terry A.Y."/>
            <person name="Boore J.L."/>
            <person name="Grigoriev I.V."/>
            <person name="Lindberg D.R."/>
            <person name="Seaver E.C."/>
            <person name="Weisblat D.A."/>
            <person name="Putnam N.H."/>
            <person name="Rokhsar D.S."/>
        </authorList>
    </citation>
    <scope>NUCLEOTIDE SEQUENCE</scope>
</reference>
<keyword evidence="2" id="KW-0812">Transmembrane</keyword>
<keyword evidence="1" id="KW-1015">Disulfide bond</keyword>
<evidence type="ECO:0000259" key="3">
    <source>
        <dbReference type="PROSITE" id="PS50041"/>
    </source>
</evidence>
<evidence type="ECO:0000313" key="4">
    <source>
        <dbReference type="EMBL" id="ESN92508.1"/>
    </source>
</evidence>
<feature type="domain" description="C-type lectin" evidence="3">
    <location>
        <begin position="54"/>
        <end position="153"/>
    </location>
</feature>
<dbReference type="PANTHER" id="PTHR22803">
    <property type="entry name" value="MANNOSE, PHOSPHOLIPASE, LECTIN RECEPTOR RELATED"/>
    <property type="match status" value="1"/>
</dbReference>
<dbReference type="PROSITE" id="PS00615">
    <property type="entry name" value="C_TYPE_LECTIN_1"/>
    <property type="match status" value="1"/>
</dbReference>
<dbReference type="OrthoDB" id="441660at2759"/>